<evidence type="ECO:0000313" key="1">
    <source>
        <dbReference type="EMBL" id="MBQ0937818.1"/>
    </source>
</evidence>
<dbReference type="Proteomes" id="UP000672097">
    <property type="component" value="Unassembled WGS sequence"/>
</dbReference>
<organism evidence="1 2">
    <name type="scientific">Ideonella paludis</name>
    <dbReference type="NCBI Taxonomy" id="1233411"/>
    <lineage>
        <taxon>Bacteria</taxon>
        <taxon>Pseudomonadati</taxon>
        <taxon>Pseudomonadota</taxon>
        <taxon>Betaproteobacteria</taxon>
        <taxon>Burkholderiales</taxon>
        <taxon>Sphaerotilaceae</taxon>
        <taxon>Ideonella</taxon>
    </lineage>
</organism>
<evidence type="ECO:0008006" key="3">
    <source>
        <dbReference type="Google" id="ProtNLM"/>
    </source>
</evidence>
<comment type="caution">
    <text evidence="1">The sequence shown here is derived from an EMBL/GenBank/DDBJ whole genome shotgun (WGS) entry which is preliminary data.</text>
</comment>
<protein>
    <recommendedName>
        <fullName evidence="3">Type II secretion system protein GspC N-terminal domain-containing protein</fullName>
    </recommendedName>
</protein>
<evidence type="ECO:0000313" key="2">
    <source>
        <dbReference type="Proteomes" id="UP000672097"/>
    </source>
</evidence>
<dbReference type="RefSeq" id="WP_210811542.1">
    <property type="nucleotide sequence ID" value="NZ_JAGQDG010000010.1"/>
</dbReference>
<proteinExistence type="predicted"/>
<accession>A0ABS5E332</accession>
<reference evidence="1 2" key="1">
    <citation type="submission" date="2021-04" db="EMBL/GenBank/DDBJ databases">
        <title>The genome sequence of type strain Ideonella paludis KCTC 32238.</title>
        <authorList>
            <person name="Liu Y."/>
        </authorList>
    </citation>
    <scope>NUCLEOTIDE SEQUENCE [LARGE SCALE GENOMIC DNA]</scope>
    <source>
        <strain evidence="1 2">KCTC 32238</strain>
    </source>
</reference>
<sequence>MNLQLKWLRVAVAALSLAVLGLAVWVWAQPRLLALGESANASEGGTAADRQRLARAKQLLSQVKAAQANTSDAELAEFLEQSLAPKPTAAASAAPQDLGAVDYASLNVGVMRTGKALRLVVGDESYGVGAKLPGGDVLLALHPDKAVIKRPSGRSITVKLDQ</sequence>
<keyword evidence="2" id="KW-1185">Reference proteome</keyword>
<gene>
    <name evidence="1" type="ORF">KAK11_21020</name>
</gene>
<name>A0ABS5E332_9BURK</name>
<dbReference type="EMBL" id="JAGQDG010000010">
    <property type="protein sequence ID" value="MBQ0937818.1"/>
    <property type="molecule type" value="Genomic_DNA"/>
</dbReference>